<comment type="subcellular location">
    <subcellularLocation>
        <location evidence="1">Membrane</location>
        <topology evidence="1">Multi-pass membrane protein</topology>
    </subcellularLocation>
</comment>
<dbReference type="PANTHER" id="PTHR21706:SF15">
    <property type="entry name" value="TRANSMEMBRANE PROTEIN 65"/>
    <property type="match status" value="1"/>
</dbReference>
<reference evidence="6 7" key="1">
    <citation type="submission" date="2024-01" db="EMBL/GenBank/DDBJ databases">
        <title>The genome of the rayed Mediterranean limpet Patella caerulea (Linnaeus, 1758).</title>
        <authorList>
            <person name="Anh-Thu Weber A."/>
            <person name="Halstead-Nussloch G."/>
        </authorList>
    </citation>
    <scope>NUCLEOTIDE SEQUENCE [LARGE SCALE GENOMIC DNA]</scope>
    <source>
        <strain evidence="6">AATW-2023a</strain>
        <tissue evidence="6">Whole specimen</tissue>
    </source>
</reference>
<evidence type="ECO:0000313" key="7">
    <source>
        <dbReference type="Proteomes" id="UP001347796"/>
    </source>
</evidence>
<dbReference type="Proteomes" id="UP001347796">
    <property type="component" value="Unassembled WGS sequence"/>
</dbReference>
<keyword evidence="3 5" id="KW-1133">Transmembrane helix</keyword>
<dbReference type="PANTHER" id="PTHR21706">
    <property type="entry name" value="TRANSMEMBRANE PROTEIN 65"/>
    <property type="match status" value="1"/>
</dbReference>
<evidence type="ECO:0000256" key="5">
    <source>
        <dbReference type="SAM" id="Phobius"/>
    </source>
</evidence>
<comment type="caution">
    <text evidence="6">The sequence shown here is derived from an EMBL/GenBank/DDBJ whole genome shotgun (WGS) entry which is preliminary data.</text>
</comment>
<feature type="transmembrane region" description="Helical" evidence="5">
    <location>
        <begin position="95"/>
        <end position="121"/>
    </location>
</feature>
<evidence type="ECO:0008006" key="8">
    <source>
        <dbReference type="Google" id="ProtNLM"/>
    </source>
</evidence>
<keyword evidence="7" id="KW-1185">Reference proteome</keyword>
<evidence type="ECO:0000313" key="6">
    <source>
        <dbReference type="EMBL" id="KAK6179939.1"/>
    </source>
</evidence>
<evidence type="ECO:0000256" key="1">
    <source>
        <dbReference type="ARBA" id="ARBA00004141"/>
    </source>
</evidence>
<feature type="transmembrane region" description="Helical" evidence="5">
    <location>
        <begin position="147"/>
        <end position="171"/>
    </location>
</feature>
<feature type="transmembrane region" description="Helical" evidence="5">
    <location>
        <begin position="62"/>
        <end position="83"/>
    </location>
</feature>
<evidence type="ECO:0000256" key="4">
    <source>
        <dbReference type="ARBA" id="ARBA00023136"/>
    </source>
</evidence>
<dbReference type="InterPro" id="IPR019537">
    <property type="entry name" value="TMEM65"/>
</dbReference>
<dbReference type="GO" id="GO:0005739">
    <property type="term" value="C:mitochondrion"/>
    <property type="evidence" value="ECO:0007669"/>
    <property type="project" value="TreeGrafter"/>
</dbReference>
<gene>
    <name evidence="6" type="ORF">SNE40_012184</name>
</gene>
<dbReference type="GO" id="GO:0016020">
    <property type="term" value="C:membrane"/>
    <property type="evidence" value="ECO:0007669"/>
    <property type="project" value="UniProtKB-SubCell"/>
</dbReference>
<evidence type="ECO:0000256" key="2">
    <source>
        <dbReference type="ARBA" id="ARBA00022692"/>
    </source>
</evidence>
<organism evidence="6 7">
    <name type="scientific">Patella caerulea</name>
    <name type="common">Rayed Mediterranean limpet</name>
    <dbReference type="NCBI Taxonomy" id="87958"/>
    <lineage>
        <taxon>Eukaryota</taxon>
        <taxon>Metazoa</taxon>
        <taxon>Spiralia</taxon>
        <taxon>Lophotrochozoa</taxon>
        <taxon>Mollusca</taxon>
        <taxon>Gastropoda</taxon>
        <taxon>Patellogastropoda</taxon>
        <taxon>Patelloidea</taxon>
        <taxon>Patellidae</taxon>
        <taxon>Patella</taxon>
    </lineage>
</organism>
<keyword evidence="2 5" id="KW-0812">Transmembrane</keyword>
<name>A0AAN8PMV3_PATCE</name>
<sequence>MYKNIYSALYDESSTKDFIYSLHSRERELLFKEMQKCEEKRLKSEGQGPVQPPTSEQLRFLAFHNALPFFGFGFLDNLIMIAFGEYIDMTLGMRLGISTMAAAGFGNLISDVAGIGLASYVERLSMKFGVRTPEMSPEQIDMPKTRWIASIARAFGVAFGCFIGMFPLLLFKDEDEKCEDKT</sequence>
<dbReference type="EMBL" id="JAZGQO010000008">
    <property type="protein sequence ID" value="KAK6179939.1"/>
    <property type="molecule type" value="Genomic_DNA"/>
</dbReference>
<dbReference type="Pfam" id="PF10507">
    <property type="entry name" value="TMEM65"/>
    <property type="match status" value="1"/>
</dbReference>
<keyword evidence="4 5" id="KW-0472">Membrane</keyword>
<proteinExistence type="predicted"/>
<accession>A0AAN8PMV3</accession>
<dbReference type="AlphaFoldDB" id="A0AAN8PMV3"/>
<evidence type="ECO:0000256" key="3">
    <source>
        <dbReference type="ARBA" id="ARBA00022989"/>
    </source>
</evidence>
<protein>
    <recommendedName>
        <fullName evidence="8">Transmembrane protein 65</fullName>
    </recommendedName>
</protein>